<reference evidence="2 4" key="2">
    <citation type="submission" date="2016-10" db="EMBL/GenBank/DDBJ databases">
        <authorList>
            <person name="de Groot N.N."/>
        </authorList>
    </citation>
    <scope>NUCLEOTIDE SEQUENCE [LARGE SCALE GENOMIC DNA]</scope>
    <source>
        <strain evidence="2 4">DSM 2895</strain>
    </source>
</reference>
<dbReference type="Gene3D" id="3.40.50.2300">
    <property type="match status" value="2"/>
</dbReference>
<evidence type="ECO:0000313" key="2">
    <source>
        <dbReference type="EMBL" id="SDJ72535.1"/>
    </source>
</evidence>
<dbReference type="GeneID" id="42305824"/>
<dbReference type="InterPro" id="IPR028082">
    <property type="entry name" value="Peripla_BP_I"/>
</dbReference>
<dbReference type="CDD" id="cd06325">
    <property type="entry name" value="PBP1_ABC_unchar_transporter"/>
    <property type="match status" value="1"/>
</dbReference>
<evidence type="ECO:0000313" key="1">
    <source>
        <dbReference type="EMBL" id="KON96033.1"/>
    </source>
</evidence>
<proteinExistence type="predicted"/>
<dbReference type="PANTHER" id="PTHR35271:SF1">
    <property type="entry name" value="ABC TRANSPORTER, SUBSTRATE-BINDING LIPOPROTEIN"/>
    <property type="match status" value="1"/>
</dbReference>
<dbReference type="PANTHER" id="PTHR35271">
    <property type="entry name" value="ABC TRANSPORTER, SUBSTRATE-BINDING LIPOPROTEIN-RELATED"/>
    <property type="match status" value="1"/>
</dbReference>
<dbReference type="PATRIC" id="fig|47500.8.peg.1166"/>
<evidence type="ECO:0000313" key="4">
    <source>
        <dbReference type="Proteomes" id="UP000182836"/>
    </source>
</evidence>
<dbReference type="Proteomes" id="UP000037269">
    <property type="component" value="Unassembled WGS sequence"/>
</dbReference>
<dbReference type="Proteomes" id="UP000182836">
    <property type="component" value="Unassembled WGS sequence"/>
</dbReference>
<name>A0A0D1Y3R5_ANEMI</name>
<dbReference type="SUPFAM" id="SSF53822">
    <property type="entry name" value="Periplasmic binding protein-like I"/>
    <property type="match status" value="1"/>
</dbReference>
<gene>
    <name evidence="1" type="ORF">AF333_11585</name>
    <name evidence="2" type="ORF">SAMN04487909_12673</name>
</gene>
<keyword evidence="3" id="KW-1185">Reference proteome</keyword>
<sequence>MGQYSSFIYVFCIIFLLSGCSISREEQTAVHIGILVAGDTRLEKVEGMKKGLNDLGMDTRSVTFSIYNAKNDMVELKKQAERLIEQGPDIVVGTGVAEGLAIAETMEQRAKRPVVLIGITSPGVSDIQSAYQAKGIPVTGVENGYIELIAKRMELLQLLFPDREQFVVLHDPGVKASELALERVEETAARCGYSFEAVSIRSEADIKQLSQRHFTGHEAILTLPSHYIESQNRAIQQLSTQKRVPIMGLTETEVKKGYTASYGVSYENQGYQASRLVLRMVNEKSSKTVPFELPDTVSLKINIAAAENIDISFSRIGLSYGEDIFAGGE</sequence>
<protein>
    <submittedName>
        <fullName evidence="2">Putative ABC transport system substrate-binding protein</fullName>
    </submittedName>
</protein>
<dbReference type="OrthoDB" id="9776955at2"/>
<dbReference type="RefSeq" id="WP_043066968.1">
    <property type="nucleotide sequence ID" value="NZ_BJOA01000083.1"/>
</dbReference>
<dbReference type="InterPro" id="IPR007487">
    <property type="entry name" value="ABC_transpt-TYRBP-like"/>
</dbReference>
<organism evidence="1 3">
    <name type="scientific">Aneurinibacillus migulanus</name>
    <name type="common">Bacillus migulanus</name>
    <dbReference type="NCBI Taxonomy" id="47500"/>
    <lineage>
        <taxon>Bacteria</taxon>
        <taxon>Bacillati</taxon>
        <taxon>Bacillota</taxon>
        <taxon>Bacilli</taxon>
        <taxon>Bacillales</taxon>
        <taxon>Paenibacillaceae</taxon>
        <taxon>Aneurinibacillus group</taxon>
        <taxon>Aneurinibacillus</taxon>
    </lineage>
</organism>
<accession>A0A0D1Y3R5</accession>
<dbReference type="STRING" id="47500.AF333_11585"/>
<evidence type="ECO:0000313" key="3">
    <source>
        <dbReference type="Proteomes" id="UP000037269"/>
    </source>
</evidence>
<dbReference type="AlphaFoldDB" id="A0A0D1Y3R5"/>
<reference evidence="1 3" key="1">
    <citation type="submission" date="2015-07" db="EMBL/GenBank/DDBJ databases">
        <title>Fjat-14205 dsm 2895.</title>
        <authorList>
            <person name="Liu B."/>
            <person name="Wang J."/>
            <person name="Zhu Y."/>
            <person name="Liu G."/>
            <person name="Chen Q."/>
            <person name="Chen Z."/>
            <person name="Lan J."/>
            <person name="Che J."/>
            <person name="Ge C."/>
            <person name="Shi H."/>
            <person name="Pan Z."/>
            <person name="Liu X."/>
        </authorList>
    </citation>
    <scope>NUCLEOTIDE SEQUENCE [LARGE SCALE GENOMIC DNA]</scope>
    <source>
        <strain evidence="1 3">DSM 2895</strain>
    </source>
</reference>
<dbReference type="EMBL" id="FNED01000026">
    <property type="protein sequence ID" value="SDJ72535.1"/>
    <property type="molecule type" value="Genomic_DNA"/>
</dbReference>
<dbReference type="Pfam" id="PF04392">
    <property type="entry name" value="ABC_sub_bind"/>
    <property type="match status" value="1"/>
</dbReference>
<dbReference type="EMBL" id="LGUG01000004">
    <property type="protein sequence ID" value="KON96033.1"/>
    <property type="molecule type" value="Genomic_DNA"/>
</dbReference>